<protein>
    <submittedName>
        <fullName evidence="1">Uncharacterized protein</fullName>
    </submittedName>
</protein>
<keyword evidence="2" id="KW-1185">Reference proteome</keyword>
<dbReference type="AlphaFoldDB" id="A0AA39P546"/>
<comment type="caution">
    <text evidence="1">The sequence shown here is derived from an EMBL/GenBank/DDBJ whole genome shotgun (WGS) entry which is preliminary data.</text>
</comment>
<evidence type="ECO:0000313" key="1">
    <source>
        <dbReference type="EMBL" id="KAK0477760.1"/>
    </source>
</evidence>
<sequence>MSLIVLPSRGQCIQTTDNGHHCQCLWFLPPKSSQLDPSQDICGWCKHSIHAHADYVSTVIDNYPANQCTVYAQETRLMQYCTCGAQFFEHVTTYNLYYISDPWTVLHYFNPDNNVPSPSAAMSGYSNDASSPFSPDTTSFVYSTAILSGDARNVSFTPAPTYSPSASSSISPTIQPDATQNLHYSPGGYVAQPSNHFVDSPYAGQPEGCAMNQSFEYQDYENAIYAEPPEDWSGSSSA</sequence>
<reference evidence="1" key="1">
    <citation type="submission" date="2023-06" db="EMBL/GenBank/DDBJ databases">
        <authorList>
            <consortium name="Lawrence Berkeley National Laboratory"/>
            <person name="Ahrendt S."/>
            <person name="Sahu N."/>
            <person name="Indic B."/>
            <person name="Wong-Bajracharya J."/>
            <person name="Merenyi Z."/>
            <person name="Ke H.-M."/>
            <person name="Monk M."/>
            <person name="Kocsube S."/>
            <person name="Drula E."/>
            <person name="Lipzen A."/>
            <person name="Balint B."/>
            <person name="Henrissat B."/>
            <person name="Andreopoulos B."/>
            <person name="Martin F.M."/>
            <person name="Harder C.B."/>
            <person name="Rigling D."/>
            <person name="Ford K.L."/>
            <person name="Foster G.D."/>
            <person name="Pangilinan J."/>
            <person name="Papanicolaou A."/>
            <person name="Barry K."/>
            <person name="LaButti K."/>
            <person name="Viragh M."/>
            <person name="Koriabine M."/>
            <person name="Yan M."/>
            <person name="Riley R."/>
            <person name="Champramary S."/>
            <person name="Plett K.L."/>
            <person name="Tsai I.J."/>
            <person name="Slot J."/>
            <person name="Sipos G."/>
            <person name="Plett J."/>
            <person name="Nagy L.G."/>
            <person name="Grigoriev I.V."/>
        </authorList>
    </citation>
    <scope>NUCLEOTIDE SEQUENCE</scope>
    <source>
        <strain evidence="1">HWK02</strain>
    </source>
</reference>
<accession>A0AA39P546</accession>
<name>A0AA39P546_9AGAR</name>
<organism evidence="1 2">
    <name type="scientific">Armillaria luteobubalina</name>
    <dbReference type="NCBI Taxonomy" id="153913"/>
    <lineage>
        <taxon>Eukaryota</taxon>
        <taxon>Fungi</taxon>
        <taxon>Dikarya</taxon>
        <taxon>Basidiomycota</taxon>
        <taxon>Agaricomycotina</taxon>
        <taxon>Agaricomycetes</taxon>
        <taxon>Agaricomycetidae</taxon>
        <taxon>Agaricales</taxon>
        <taxon>Marasmiineae</taxon>
        <taxon>Physalacriaceae</taxon>
        <taxon>Armillaria</taxon>
    </lineage>
</organism>
<gene>
    <name evidence="1" type="ORF">EDD18DRAFT_1365215</name>
</gene>
<dbReference type="Proteomes" id="UP001175228">
    <property type="component" value="Unassembled WGS sequence"/>
</dbReference>
<evidence type="ECO:0000313" key="2">
    <source>
        <dbReference type="Proteomes" id="UP001175228"/>
    </source>
</evidence>
<proteinExistence type="predicted"/>
<dbReference type="EMBL" id="JAUEPU010000105">
    <property type="protein sequence ID" value="KAK0477760.1"/>
    <property type="molecule type" value="Genomic_DNA"/>
</dbReference>